<dbReference type="Pfam" id="PF03928">
    <property type="entry name" value="HbpS-like"/>
    <property type="match status" value="1"/>
</dbReference>
<sequence length="132" mass="13563">MLDELKTIAGYAEDEATSAGLAIVVSIVDTHGNPALLHRMTGAPMHSLEMAFRKAYTAATFAVATEELTEKVQPGGPLYGLSVNSGSKLIGFGGGAPFVVSSSERFGLGISGGTTEEDIDIVRVALAKHGAA</sequence>
<dbReference type="PANTHER" id="PTHR34309:SF1">
    <property type="entry name" value="PROTEIN GLCG"/>
    <property type="match status" value="1"/>
</dbReference>
<dbReference type="OrthoDB" id="9778896at2"/>
<dbReference type="SUPFAM" id="SSF143744">
    <property type="entry name" value="GlcG-like"/>
    <property type="match status" value="1"/>
</dbReference>
<dbReference type="InterPro" id="IPR052517">
    <property type="entry name" value="GlcG_carb_metab_protein"/>
</dbReference>
<dbReference type="EMBL" id="SOHK01000021">
    <property type="protein sequence ID" value="TFD63542.1"/>
    <property type="molecule type" value="Genomic_DNA"/>
</dbReference>
<protein>
    <submittedName>
        <fullName evidence="1">Heme-binding protein</fullName>
    </submittedName>
</protein>
<dbReference type="AlphaFoldDB" id="A0A4R9AKM4"/>
<dbReference type="InterPro" id="IPR005624">
    <property type="entry name" value="PduO/GlcC-like"/>
</dbReference>
<keyword evidence="2" id="KW-1185">Reference proteome</keyword>
<dbReference type="Gene3D" id="3.30.450.150">
    <property type="entry name" value="Haem-degrading domain"/>
    <property type="match status" value="1"/>
</dbReference>
<comment type="caution">
    <text evidence="1">The sequence shown here is derived from an EMBL/GenBank/DDBJ whole genome shotgun (WGS) entry which is preliminary data.</text>
</comment>
<accession>A0A4R9AKM4</accession>
<dbReference type="Proteomes" id="UP000298154">
    <property type="component" value="Unassembled WGS sequence"/>
</dbReference>
<dbReference type="PANTHER" id="PTHR34309">
    <property type="entry name" value="SLR1406 PROTEIN"/>
    <property type="match status" value="1"/>
</dbReference>
<reference evidence="1 2" key="1">
    <citation type="submission" date="2019-03" db="EMBL/GenBank/DDBJ databases">
        <title>Genomics of glacier-inhabiting Cryobacterium strains.</title>
        <authorList>
            <person name="Liu Q."/>
            <person name="Xin Y.-H."/>
        </authorList>
    </citation>
    <scope>NUCLEOTIDE SEQUENCE [LARGE SCALE GENOMIC DNA]</scope>
    <source>
        <strain evidence="1 2">Sr36</strain>
    </source>
</reference>
<organism evidence="1 2">
    <name type="scientific">Cryobacterium ruanii</name>
    <dbReference type="NCBI Taxonomy" id="1259197"/>
    <lineage>
        <taxon>Bacteria</taxon>
        <taxon>Bacillati</taxon>
        <taxon>Actinomycetota</taxon>
        <taxon>Actinomycetes</taxon>
        <taxon>Micrococcales</taxon>
        <taxon>Microbacteriaceae</taxon>
        <taxon>Cryobacterium</taxon>
    </lineage>
</organism>
<name>A0A4R9AKM4_9MICO</name>
<dbReference type="RefSeq" id="WP_134556635.1">
    <property type="nucleotide sequence ID" value="NZ_SOHK01000021.1"/>
</dbReference>
<proteinExistence type="predicted"/>
<evidence type="ECO:0000313" key="1">
    <source>
        <dbReference type="EMBL" id="TFD63542.1"/>
    </source>
</evidence>
<evidence type="ECO:0000313" key="2">
    <source>
        <dbReference type="Proteomes" id="UP000298154"/>
    </source>
</evidence>
<gene>
    <name evidence="1" type="ORF">E3T47_13805</name>
</gene>
<dbReference type="InterPro" id="IPR038084">
    <property type="entry name" value="PduO/GlcC-like_sf"/>
</dbReference>